<reference evidence="1 2" key="1">
    <citation type="journal article" date="2011" name="J. Bacteriol.">
        <title>Complete genome sequence of Burkholderia rhizoxinica, an endosymbiont of Rhizopus microsporus.</title>
        <authorList>
            <person name="Lackner G."/>
            <person name="Moebius N."/>
            <person name="Partida-Martinez L."/>
            <person name="Hertweck C."/>
        </authorList>
    </citation>
    <scope>NUCLEOTIDE SEQUENCE [LARGE SCALE GENOMIC DNA]</scope>
    <source>
        <strain evidence="2">DSM 19002 / CIP 109453 / HKI 454</strain>
    </source>
</reference>
<accession>E5AL82</accession>
<proteinExistence type="predicted"/>
<dbReference type="HOGENOM" id="CLU_2804256_0_0_4"/>
<dbReference type="Proteomes" id="UP000007437">
    <property type="component" value="Chromosome"/>
</dbReference>
<evidence type="ECO:0000313" key="1">
    <source>
        <dbReference type="EMBL" id="CBW73755.1"/>
    </source>
</evidence>
<sequence>MPFGRHPSLSTVQRIATGGREHAAPANAIVKRIVHVSVYSQVHPIEQRREVWNKSRIRQVAIVARMD</sequence>
<dbReference type="AlphaFoldDB" id="E5AL82"/>
<protein>
    <submittedName>
        <fullName evidence="1">Uncharacterized protein</fullName>
    </submittedName>
</protein>
<dbReference type="KEGG" id="brh:RBRH_04058"/>
<gene>
    <name evidence="1" type="ordered locus">RBRH_04058</name>
</gene>
<dbReference type="EMBL" id="FR687359">
    <property type="protein sequence ID" value="CBW73755.1"/>
    <property type="molecule type" value="Genomic_DNA"/>
</dbReference>
<evidence type="ECO:0000313" key="2">
    <source>
        <dbReference type="Proteomes" id="UP000007437"/>
    </source>
</evidence>
<organism evidence="1 2">
    <name type="scientific">Mycetohabitans rhizoxinica (strain DSM 19002 / CIP 109453 / HKI 454)</name>
    <name type="common">Paraburkholderia rhizoxinica</name>
    <dbReference type="NCBI Taxonomy" id="882378"/>
    <lineage>
        <taxon>Bacteria</taxon>
        <taxon>Pseudomonadati</taxon>
        <taxon>Pseudomonadota</taxon>
        <taxon>Betaproteobacteria</taxon>
        <taxon>Burkholderiales</taxon>
        <taxon>Burkholderiaceae</taxon>
        <taxon>Mycetohabitans</taxon>
    </lineage>
</organism>
<name>E5AL82_MYCRK</name>